<dbReference type="AlphaFoldDB" id="A0A250JRI4"/>
<evidence type="ECO:0000256" key="1">
    <source>
        <dbReference type="SAM" id="MobiDB-lite"/>
    </source>
</evidence>
<protein>
    <recommendedName>
        <fullName evidence="2">DUF5666 domain-containing protein</fullName>
    </recommendedName>
</protein>
<reference evidence="3 4" key="1">
    <citation type="submission" date="2017-06" db="EMBL/GenBank/DDBJ databases">
        <title>Sequencing and comparative analysis of myxobacterial genomes.</title>
        <authorList>
            <person name="Rupp O."/>
            <person name="Goesmann A."/>
            <person name="Sogaard-Andersen L."/>
        </authorList>
    </citation>
    <scope>NUCLEOTIDE SEQUENCE [LARGE SCALE GENOMIC DNA]</scope>
    <source>
        <strain evidence="3 4">DSM 14697</strain>
    </source>
</reference>
<evidence type="ECO:0000313" key="3">
    <source>
        <dbReference type="EMBL" id="ATB46268.1"/>
    </source>
</evidence>
<evidence type="ECO:0000259" key="2">
    <source>
        <dbReference type="Pfam" id="PF18914"/>
    </source>
</evidence>
<sequence>MQPHMHRPRLTGIVLITLALLTPAIALAHGKDGVHVMGTMKEVKQNTLVVETSDGKQQDVMTDPNTRYEKSGVAVTAADLKAGERVVVHGMKMNNGQVHAQLVKFGKPPAKGPAGQQGGTEGAAGLPAQEKSHEHSGH</sequence>
<proteinExistence type="predicted"/>
<dbReference type="InterPro" id="IPR043724">
    <property type="entry name" value="DUF5666"/>
</dbReference>
<dbReference type="Proteomes" id="UP000217343">
    <property type="component" value="Chromosome"/>
</dbReference>
<dbReference type="EMBL" id="CP022203">
    <property type="protein sequence ID" value="ATB46268.1"/>
    <property type="molecule type" value="Genomic_DNA"/>
</dbReference>
<gene>
    <name evidence="3" type="ORF">MYMAC_001860</name>
</gene>
<dbReference type="Pfam" id="PF18914">
    <property type="entry name" value="DUF5666"/>
    <property type="match status" value="1"/>
</dbReference>
<feature type="region of interest" description="Disordered" evidence="1">
    <location>
        <begin position="105"/>
        <end position="138"/>
    </location>
</feature>
<accession>A0A250JRI4</accession>
<keyword evidence="4" id="KW-1185">Reference proteome</keyword>
<evidence type="ECO:0000313" key="4">
    <source>
        <dbReference type="Proteomes" id="UP000217343"/>
    </source>
</evidence>
<dbReference type="OrthoDB" id="5525301at2"/>
<feature type="domain" description="DUF5666" evidence="2">
    <location>
        <begin position="38"/>
        <end position="103"/>
    </location>
</feature>
<dbReference type="KEGG" id="mmas:MYMAC_001860"/>
<name>A0A250JRI4_9BACT</name>
<dbReference type="RefSeq" id="WP_095957828.1">
    <property type="nucleotide sequence ID" value="NZ_CP022203.1"/>
</dbReference>
<organism evidence="3 4">
    <name type="scientific">Corallococcus macrosporus DSM 14697</name>
    <dbReference type="NCBI Taxonomy" id="1189310"/>
    <lineage>
        <taxon>Bacteria</taxon>
        <taxon>Pseudomonadati</taxon>
        <taxon>Myxococcota</taxon>
        <taxon>Myxococcia</taxon>
        <taxon>Myxococcales</taxon>
        <taxon>Cystobacterineae</taxon>
        <taxon>Myxococcaceae</taxon>
        <taxon>Corallococcus</taxon>
    </lineage>
</organism>